<name>A0A3S4DIR4_9MICO</name>
<keyword evidence="4 8" id="KW-0812">Transmembrane</keyword>
<evidence type="ECO:0000259" key="9">
    <source>
        <dbReference type="PROSITE" id="PS50850"/>
    </source>
</evidence>
<feature type="region of interest" description="Disordered" evidence="7">
    <location>
        <begin position="1"/>
        <end position="57"/>
    </location>
</feature>
<reference evidence="10 11" key="1">
    <citation type="submission" date="2018-12" db="EMBL/GenBank/DDBJ databases">
        <authorList>
            <person name="Li F."/>
        </authorList>
    </citation>
    <scope>NUCLEOTIDE SEQUENCE [LARGE SCALE GENOMIC DNA]</scope>
    <source>
        <strain evidence="10 11">11W25H-1</strain>
    </source>
</reference>
<evidence type="ECO:0000313" key="10">
    <source>
        <dbReference type="EMBL" id="RWZ52483.1"/>
    </source>
</evidence>
<feature type="compositionally biased region" description="Pro residues" evidence="7">
    <location>
        <begin position="44"/>
        <end position="57"/>
    </location>
</feature>
<feature type="transmembrane region" description="Helical" evidence="8">
    <location>
        <begin position="316"/>
        <end position="336"/>
    </location>
</feature>
<gene>
    <name evidence="10" type="ORF">ELQ90_00545</name>
</gene>
<feature type="transmembrane region" description="Helical" evidence="8">
    <location>
        <begin position="233"/>
        <end position="256"/>
    </location>
</feature>
<evidence type="ECO:0000256" key="2">
    <source>
        <dbReference type="ARBA" id="ARBA00022448"/>
    </source>
</evidence>
<dbReference type="CDD" id="cd06173">
    <property type="entry name" value="MFS_MefA_like"/>
    <property type="match status" value="1"/>
</dbReference>
<dbReference type="PANTHER" id="PTHR23513:SF6">
    <property type="entry name" value="MAJOR FACILITATOR SUPERFAMILY ASSOCIATED DOMAIN-CONTAINING PROTEIN"/>
    <property type="match status" value="1"/>
</dbReference>
<organism evidence="10 11">
    <name type="scientific">Labedella phragmitis</name>
    <dbReference type="NCBI Taxonomy" id="2498849"/>
    <lineage>
        <taxon>Bacteria</taxon>
        <taxon>Bacillati</taxon>
        <taxon>Actinomycetota</taxon>
        <taxon>Actinomycetes</taxon>
        <taxon>Micrococcales</taxon>
        <taxon>Microbacteriaceae</taxon>
        <taxon>Labedella</taxon>
    </lineage>
</organism>
<dbReference type="SUPFAM" id="SSF103473">
    <property type="entry name" value="MFS general substrate transporter"/>
    <property type="match status" value="1"/>
</dbReference>
<keyword evidence="11" id="KW-1185">Reference proteome</keyword>
<feature type="domain" description="Major facilitator superfamily (MFS) profile" evidence="9">
    <location>
        <begin position="275"/>
        <end position="470"/>
    </location>
</feature>
<dbReference type="Gene3D" id="1.20.1250.20">
    <property type="entry name" value="MFS general substrate transporter like domains"/>
    <property type="match status" value="1"/>
</dbReference>
<dbReference type="InterPro" id="IPR020846">
    <property type="entry name" value="MFS_dom"/>
</dbReference>
<feature type="transmembrane region" description="Helical" evidence="8">
    <location>
        <begin position="412"/>
        <end position="431"/>
    </location>
</feature>
<dbReference type="InterPro" id="IPR010290">
    <property type="entry name" value="TM_effector"/>
</dbReference>
<sequence>MGRAAARRQHGHPGCPLGRASRGERRSGRRPTAERRLPVVGPRPVRPILPRGHPPPVVAGGRRRLGPAFGNLFTSNLASSLGDGIARTAAPLLAVRLTDDPLLVSGIAALAMLPWLLFAVPAGIIVDRIDRRTALALANGGRAALAGVLLMLSATGSLTIWWLYAIIFLYGIGETIYDGAIRAIVPSVVTRTELPRANSRIEAGELVVQNFLSGPFTSVLFAVSVLIPLGANIVVYAGAVVLAVLLPTAAAGTHLSGEAVDRVQWHRQFADGFRFIFASRMLTTLLGLSTFIGLCVSAATASFVLYLLDRLALPEALFGLFMLTGAVGGILGSMVAQRLKERWGAGLTMAVANIVATLGFVFVGLVPTLWAAGVGYFVTSAAILVWNVHVMSLRQSVIPSRLLGRVHGSWRTVLWGSMPLGSLIGGALGRIDLTVPFIVGGGAATLAAIVFFRFLTTLPNPEDVDNGDSR</sequence>
<feature type="compositionally biased region" description="Basic and acidic residues" evidence="7">
    <location>
        <begin position="21"/>
        <end position="37"/>
    </location>
</feature>
<dbReference type="Pfam" id="PF05977">
    <property type="entry name" value="MFS_3"/>
    <property type="match status" value="1"/>
</dbReference>
<keyword evidence="6 8" id="KW-0472">Membrane</keyword>
<feature type="compositionally biased region" description="Basic residues" evidence="7">
    <location>
        <begin position="1"/>
        <end position="11"/>
    </location>
</feature>
<dbReference type="EMBL" id="RZNB01000001">
    <property type="protein sequence ID" value="RWZ52483.1"/>
    <property type="molecule type" value="Genomic_DNA"/>
</dbReference>
<dbReference type="GO" id="GO:0022857">
    <property type="term" value="F:transmembrane transporter activity"/>
    <property type="evidence" value="ECO:0007669"/>
    <property type="project" value="InterPro"/>
</dbReference>
<dbReference type="OrthoDB" id="145388at2"/>
<keyword evidence="3" id="KW-1003">Cell membrane</keyword>
<feature type="transmembrane region" description="Helical" evidence="8">
    <location>
        <begin position="369"/>
        <end position="391"/>
    </location>
</feature>
<comment type="caution">
    <text evidence="10">The sequence shown here is derived from an EMBL/GenBank/DDBJ whole genome shotgun (WGS) entry which is preliminary data.</text>
</comment>
<evidence type="ECO:0000256" key="3">
    <source>
        <dbReference type="ARBA" id="ARBA00022475"/>
    </source>
</evidence>
<feature type="transmembrane region" description="Helical" evidence="8">
    <location>
        <begin position="206"/>
        <end position="227"/>
    </location>
</feature>
<feature type="transmembrane region" description="Helical" evidence="8">
    <location>
        <begin position="277"/>
        <end position="304"/>
    </location>
</feature>
<comment type="subcellular location">
    <subcellularLocation>
        <location evidence="1">Cell membrane</location>
        <topology evidence="1">Multi-pass membrane protein</topology>
    </subcellularLocation>
</comment>
<dbReference type="GO" id="GO:0005886">
    <property type="term" value="C:plasma membrane"/>
    <property type="evidence" value="ECO:0007669"/>
    <property type="project" value="UniProtKB-SubCell"/>
</dbReference>
<keyword evidence="2" id="KW-0813">Transport</keyword>
<dbReference type="PROSITE" id="PS50850">
    <property type="entry name" value="MFS"/>
    <property type="match status" value="1"/>
</dbReference>
<keyword evidence="5 8" id="KW-1133">Transmembrane helix</keyword>
<dbReference type="InterPro" id="IPR036259">
    <property type="entry name" value="MFS_trans_sf"/>
</dbReference>
<feature type="transmembrane region" description="Helical" evidence="8">
    <location>
        <begin position="437"/>
        <end position="455"/>
    </location>
</feature>
<proteinExistence type="predicted"/>
<dbReference type="PANTHER" id="PTHR23513">
    <property type="entry name" value="INTEGRAL MEMBRANE EFFLUX PROTEIN-RELATED"/>
    <property type="match status" value="1"/>
</dbReference>
<evidence type="ECO:0000313" key="11">
    <source>
        <dbReference type="Proteomes" id="UP000288547"/>
    </source>
</evidence>
<evidence type="ECO:0000256" key="7">
    <source>
        <dbReference type="SAM" id="MobiDB-lite"/>
    </source>
</evidence>
<evidence type="ECO:0000256" key="8">
    <source>
        <dbReference type="SAM" id="Phobius"/>
    </source>
</evidence>
<evidence type="ECO:0000256" key="5">
    <source>
        <dbReference type="ARBA" id="ARBA00022989"/>
    </source>
</evidence>
<evidence type="ECO:0000256" key="6">
    <source>
        <dbReference type="ARBA" id="ARBA00023136"/>
    </source>
</evidence>
<evidence type="ECO:0000256" key="1">
    <source>
        <dbReference type="ARBA" id="ARBA00004651"/>
    </source>
</evidence>
<dbReference type="Proteomes" id="UP000288547">
    <property type="component" value="Unassembled WGS sequence"/>
</dbReference>
<evidence type="ECO:0000256" key="4">
    <source>
        <dbReference type="ARBA" id="ARBA00022692"/>
    </source>
</evidence>
<feature type="transmembrane region" description="Helical" evidence="8">
    <location>
        <begin position="343"/>
        <end position="363"/>
    </location>
</feature>
<dbReference type="AlphaFoldDB" id="A0A3S4DIR4"/>
<accession>A0A3S4DIR4</accession>
<feature type="transmembrane region" description="Helical" evidence="8">
    <location>
        <begin position="102"/>
        <end position="126"/>
    </location>
</feature>
<protein>
    <submittedName>
        <fullName evidence="10">MFS transporter</fullName>
    </submittedName>
</protein>